<dbReference type="Pfam" id="PF01381">
    <property type="entry name" value="HTH_3"/>
    <property type="match status" value="1"/>
</dbReference>
<name>A0A0K8P910_PISS1</name>
<dbReference type="Proteomes" id="UP000037660">
    <property type="component" value="Unassembled WGS sequence"/>
</dbReference>
<dbReference type="InterPro" id="IPR010982">
    <property type="entry name" value="Lambda_DNA-bd_dom_sf"/>
</dbReference>
<proteinExistence type="predicted"/>
<dbReference type="GO" id="GO:0003677">
    <property type="term" value="F:DNA binding"/>
    <property type="evidence" value="ECO:0007669"/>
    <property type="project" value="InterPro"/>
</dbReference>
<sequence length="101" mass="11245">MRGYSQGDLGARAGIDEASASARISQYETGKHLPHFDIACRLAGALEVPPAFFYSTDDETAALLLGWDAAEPAKRQIALKLLKVDANLERMKTNTRRRRRR</sequence>
<dbReference type="CDD" id="cd00093">
    <property type="entry name" value="HTH_XRE"/>
    <property type="match status" value="1"/>
</dbReference>
<accession>A0A0K8P910</accession>
<evidence type="ECO:0000313" key="2">
    <source>
        <dbReference type="EMBL" id="GAP38650.1"/>
    </source>
</evidence>
<feature type="domain" description="HTH cro/C1-type" evidence="1">
    <location>
        <begin position="2"/>
        <end position="53"/>
    </location>
</feature>
<dbReference type="PROSITE" id="PS50943">
    <property type="entry name" value="HTH_CROC1"/>
    <property type="match status" value="1"/>
</dbReference>
<reference evidence="3" key="1">
    <citation type="submission" date="2015-07" db="EMBL/GenBank/DDBJ databases">
        <title>Discovery of a poly(ethylene terephthalate assimilation.</title>
        <authorList>
            <person name="Yoshida S."/>
            <person name="Hiraga K."/>
            <person name="Takehana T."/>
            <person name="Taniguchi I."/>
            <person name="Yamaji H."/>
            <person name="Maeda Y."/>
            <person name="Toyohara K."/>
            <person name="Miyamoto K."/>
            <person name="Kimura Y."/>
            <person name="Oda K."/>
        </authorList>
    </citation>
    <scope>NUCLEOTIDE SEQUENCE [LARGE SCALE GENOMIC DNA]</scope>
    <source>
        <strain evidence="3">NBRC 110686 / TISTR 2288 / 201-F6</strain>
    </source>
</reference>
<evidence type="ECO:0000313" key="3">
    <source>
        <dbReference type="Proteomes" id="UP000037660"/>
    </source>
</evidence>
<dbReference type="OrthoDB" id="6006530at2"/>
<comment type="caution">
    <text evidence="2">The sequence shown here is derived from an EMBL/GenBank/DDBJ whole genome shotgun (WGS) entry which is preliminary data.</text>
</comment>
<reference evidence="2 3" key="2">
    <citation type="journal article" date="2016" name="Science">
        <title>A bacterium that degrades and assimilates poly(ethylene terephthalate).</title>
        <authorList>
            <person name="Yoshida S."/>
            <person name="Hiraga K."/>
            <person name="Takehana T."/>
            <person name="Taniguchi I."/>
            <person name="Yamaji H."/>
            <person name="Maeda Y."/>
            <person name="Toyohara K."/>
            <person name="Miyamoto K."/>
            <person name="Kimura Y."/>
            <person name="Oda K."/>
        </authorList>
    </citation>
    <scope>NUCLEOTIDE SEQUENCE [LARGE SCALE GENOMIC DNA]</scope>
    <source>
        <strain evidence="3">NBRC 110686 / TISTR 2288 / 201-F6</strain>
    </source>
</reference>
<organism evidence="2 3">
    <name type="scientific">Piscinibacter sakaiensis</name>
    <name type="common">Ideonella sakaiensis</name>
    <dbReference type="NCBI Taxonomy" id="1547922"/>
    <lineage>
        <taxon>Bacteria</taxon>
        <taxon>Pseudomonadati</taxon>
        <taxon>Pseudomonadota</taxon>
        <taxon>Betaproteobacteria</taxon>
        <taxon>Burkholderiales</taxon>
        <taxon>Sphaerotilaceae</taxon>
        <taxon>Piscinibacter</taxon>
    </lineage>
</organism>
<keyword evidence="3" id="KW-1185">Reference proteome</keyword>
<dbReference type="InterPro" id="IPR001387">
    <property type="entry name" value="Cro/C1-type_HTH"/>
</dbReference>
<protein>
    <submittedName>
        <fullName evidence="2">Putative transcriptional regulator</fullName>
    </submittedName>
</protein>
<dbReference type="Gene3D" id="1.10.260.40">
    <property type="entry name" value="lambda repressor-like DNA-binding domains"/>
    <property type="match status" value="1"/>
</dbReference>
<dbReference type="EMBL" id="BBYR01000083">
    <property type="protein sequence ID" value="GAP38650.1"/>
    <property type="molecule type" value="Genomic_DNA"/>
</dbReference>
<dbReference type="STRING" id="1547922.ISF6_5203"/>
<dbReference type="SUPFAM" id="SSF47413">
    <property type="entry name" value="lambda repressor-like DNA-binding domains"/>
    <property type="match status" value="1"/>
</dbReference>
<dbReference type="AlphaFoldDB" id="A0A0K8P910"/>
<gene>
    <name evidence="2" type="ORF">ISF6_5203</name>
</gene>
<evidence type="ECO:0000259" key="1">
    <source>
        <dbReference type="PROSITE" id="PS50943"/>
    </source>
</evidence>